<proteinExistence type="predicted"/>
<evidence type="ECO:0000313" key="8">
    <source>
        <dbReference type="EnsemblMetazoa" id="ADAC001106-PA"/>
    </source>
</evidence>
<dbReference type="FunCoup" id="W5JUY2">
    <property type="interactions" value="60"/>
</dbReference>
<evidence type="ECO:0000259" key="6">
    <source>
        <dbReference type="Pfam" id="PF00501"/>
    </source>
</evidence>
<dbReference type="PANTHER" id="PTHR43272:SF32">
    <property type="entry name" value="AMP-DEPENDENT SYNTHETASE_LIGASE DOMAIN-CONTAINING PROTEIN"/>
    <property type="match status" value="1"/>
</dbReference>
<evidence type="ECO:0000256" key="3">
    <source>
        <dbReference type="ARBA" id="ARBA00023098"/>
    </source>
</evidence>
<keyword evidence="3" id="KW-0443">Lipid metabolism</keyword>
<feature type="compositionally biased region" description="Basic residues" evidence="5">
    <location>
        <begin position="267"/>
        <end position="285"/>
    </location>
</feature>
<evidence type="ECO:0000256" key="4">
    <source>
        <dbReference type="ARBA" id="ARBA00026121"/>
    </source>
</evidence>
<dbReference type="PANTHER" id="PTHR43272">
    <property type="entry name" value="LONG-CHAIN-FATTY-ACID--COA LIGASE"/>
    <property type="match status" value="1"/>
</dbReference>
<keyword evidence="9" id="KW-1185">Reference proteome</keyword>
<dbReference type="GO" id="GO:0005783">
    <property type="term" value="C:endoplasmic reticulum"/>
    <property type="evidence" value="ECO:0007669"/>
    <property type="project" value="TreeGrafter"/>
</dbReference>
<dbReference type="EC" id="6.2.1.3" evidence="4"/>
<evidence type="ECO:0000256" key="2">
    <source>
        <dbReference type="ARBA" id="ARBA00022832"/>
    </source>
</evidence>
<dbReference type="SUPFAM" id="SSF56801">
    <property type="entry name" value="Acetyl-CoA synthetase-like"/>
    <property type="match status" value="1"/>
</dbReference>
<evidence type="ECO:0000313" key="7">
    <source>
        <dbReference type="EMBL" id="ETN67093.1"/>
    </source>
</evidence>
<dbReference type="InterPro" id="IPR000873">
    <property type="entry name" value="AMP-dep_synth/lig_dom"/>
</dbReference>
<dbReference type="VEuPathDB" id="VectorBase:ADAC001106"/>
<organism evidence="7">
    <name type="scientific">Anopheles darlingi</name>
    <name type="common">Mosquito</name>
    <dbReference type="NCBI Taxonomy" id="43151"/>
    <lineage>
        <taxon>Eukaryota</taxon>
        <taxon>Metazoa</taxon>
        <taxon>Ecdysozoa</taxon>
        <taxon>Arthropoda</taxon>
        <taxon>Hexapoda</taxon>
        <taxon>Insecta</taxon>
        <taxon>Pterygota</taxon>
        <taxon>Neoptera</taxon>
        <taxon>Endopterygota</taxon>
        <taxon>Diptera</taxon>
        <taxon>Nematocera</taxon>
        <taxon>Culicoidea</taxon>
        <taxon>Culicidae</taxon>
        <taxon>Anophelinae</taxon>
        <taxon>Anopheles</taxon>
    </lineage>
</organism>
<reference evidence="7" key="3">
    <citation type="journal article" date="2013" name="Nucleic Acids Res.">
        <title>The genome of Anopheles darlingi, the main neotropical malaria vector.</title>
        <authorList>
            <person name="Marinotti O."/>
            <person name="Cerqueira G.C."/>
            <person name="de Almeida L.G."/>
            <person name="Ferro M.I."/>
            <person name="Loreto E.L."/>
            <person name="Zaha A."/>
            <person name="Teixeira S.M."/>
            <person name="Wespiser A.R."/>
            <person name="Almeida E Silva A."/>
            <person name="Schlindwein A.D."/>
            <person name="Pacheco A.C."/>
            <person name="Silva A.L."/>
            <person name="Graveley B.R."/>
            <person name="Walenz B.P."/>
            <person name="Lima Bde A."/>
            <person name="Ribeiro C.A."/>
            <person name="Nunes-Silva C.G."/>
            <person name="de Carvalho C.R."/>
            <person name="Soares C.M."/>
            <person name="de Menezes C.B."/>
            <person name="Matiolli C."/>
            <person name="Caffrey D."/>
            <person name="Araujo D.A."/>
            <person name="de Oliveira D.M."/>
            <person name="Golenbock D."/>
            <person name="Grisard E.C."/>
            <person name="Fantinatti-Garboggini F."/>
            <person name="de Carvalho F.M."/>
            <person name="Barcellos F.G."/>
            <person name="Prosdocimi F."/>
            <person name="May G."/>
            <person name="Azevedo Junior G.M."/>
            <person name="Guimaraes G.M."/>
            <person name="Goldman G.H."/>
            <person name="Padilha I.Q."/>
            <person name="Batista Jda S."/>
            <person name="Ferro J.A."/>
            <person name="Ribeiro J.M."/>
            <person name="Fietto J.L."/>
            <person name="Dabbas K.M."/>
            <person name="Cerdeira L."/>
            <person name="Agnez-Lima L.F."/>
            <person name="Brocchi M."/>
            <person name="de Carvalho M.O."/>
            <person name="Teixeira Mde M."/>
            <person name="Diniz Maia Mde M."/>
            <person name="Goldman M.H."/>
            <person name="Cruz Schneider M.P."/>
            <person name="Felipe M.S."/>
            <person name="Hungria M."/>
            <person name="Nicolas M.F."/>
            <person name="Pereira M."/>
            <person name="Montes M.A."/>
            <person name="Cantao M.E."/>
            <person name="Vincentz M."/>
            <person name="Rafael M.S."/>
            <person name="Silverman N."/>
            <person name="Stoco P.H."/>
            <person name="Souza R.C."/>
            <person name="Vicentini R."/>
            <person name="Gazzinelli R.T."/>
            <person name="Neves Rde O."/>
            <person name="Silva R."/>
            <person name="Astolfi-Filho S."/>
            <person name="Maciel T.E."/>
            <person name="Urmenyi T.P."/>
            <person name="Tadei W.P."/>
            <person name="Camargo E.P."/>
            <person name="de Vasconcelos A.T."/>
        </authorList>
    </citation>
    <scope>NUCLEOTIDE SEQUENCE</scope>
</reference>
<feature type="domain" description="AMP-dependent synthetase/ligase" evidence="6">
    <location>
        <begin position="60"/>
        <end position="183"/>
    </location>
</feature>
<dbReference type="EMBL" id="ADMH02000293">
    <property type="protein sequence ID" value="ETN67093.1"/>
    <property type="molecule type" value="Genomic_DNA"/>
</dbReference>
<keyword evidence="2" id="KW-0276">Fatty acid metabolism</keyword>
<dbReference type="Pfam" id="PF00501">
    <property type="entry name" value="AMP-binding"/>
    <property type="match status" value="2"/>
</dbReference>
<dbReference type="Gene3D" id="3.40.50.12780">
    <property type="entry name" value="N-terminal domain of ligase-like"/>
    <property type="match status" value="2"/>
</dbReference>
<gene>
    <name evidence="7" type="ORF">AND_001106</name>
</gene>
<feature type="region of interest" description="Disordered" evidence="5">
    <location>
        <begin position="211"/>
        <end position="245"/>
    </location>
</feature>
<reference evidence="7" key="2">
    <citation type="submission" date="2010-05" db="EMBL/GenBank/DDBJ databases">
        <authorList>
            <person name="Almeida L.G."/>
            <person name="Nicolas M.F."/>
            <person name="Souza R.C."/>
            <person name="Vasconcelos A.T.R."/>
        </authorList>
    </citation>
    <scope>NUCLEOTIDE SEQUENCE</scope>
</reference>
<name>W5JUY2_ANODA</name>
<dbReference type="Pfam" id="PF23562">
    <property type="entry name" value="AMP-binding_C_3"/>
    <property type="match status" value="1"/>
</dbReference>
<dbReference type="VEuPathDB" id="VectorBase:ADAR2_004022"/>
<feature type="region of interest" description="Disordered" evidence="5">
    <location>
        <begin position="267"/>
        <end position="308"/>
    </location>
</feature>
<reference evidence="8" key="4">
    <citation type="submission" date="2015-06" db="UniProtKB">
        <authorList>
            <consortium name="EnsemblMetazoa"/>
        </authorList>
    </citation>
    <scope>IDENTIFICATION</scope>
</reference>
<dbReference type="GO" id="GO:0004467">
    <property type="term" value="F:long-chain fatty acid-CoA ligase activity"/>
    <property type="evidence" value="ECO:0007669"/>
    <property type="project" value="UniProtKB-EC"/>
</dbReference>
<dbReference type="STRING" id="43151.W5JUY2"/>
<dbReference type="eggNOG" id="KOG1256">
    <property type="taxonomic scope" value="Eukaryota"/>
</dbReference>
<dbReference type="AlphaFoldDB" id="W5JUY2"/>
<dbReference type="Proteomes" id="UP000000673">
    <property type="component" value="Unassembled WGS sequence"/>
</dbReference>
<feature type="region of interest" description="Disordered" evidence="5">
    <location>
        <begin position="1"/>
        <end position="35"/>
    </location>
</feature>
<sequence>MSGEEANGKPVGAPPTSPTGRILPADSYTSTDPSKPVKLRITKEGLASLDPLSVPDLMNRTVRDHPDHPAMVYQDSQKKWQTVTYREYRERVYHMAKVFVKLGLEPHHTVAVLAFNSPEWFVSELAAIHAGGIITGVYTTNSAESVQHVLESSRAQIVVVDDAKQMEKVHSIRANLPLLKAVIQTMPPYAPYVKRDDGYYRSMRQYAEHPEIAAGNDQRPDQQTGANNGVEKNKLRRNRRASREPREPYFRCVNTAEFDHVQWHVVSPHHHHHRHHHHHHHHHHQHEPEPITSASLSTSSRPKEQQMKLPTWSELVEMNVDDVEEEFNNRLANIAINQCCCLVYTSGTVGNPKGVMLSHDSLTWDSYSIGKRLYQIRYAEEVLVSFLPLSHVAAQMVDIFLTLQFACTVYFADKDAMKGTLLNTLQEAKPTRMLAVPRVYEKIQEKMLSVGAQSTALRKMVAGWAKSVTLQHHLNAMEGKPTNSWQYRLVRNYLLSKVKDALGFSRCLTLATAAAPMDRETKKYFMSLDLPINEAFGMSESSGAHSLTAPDSYNFDTIGKALAGCETKIDKPDERGHGEICMRGRHILMGYIGEEAKTQDAVDEDGWLHSGDVGYIDEAGFIYITGRIKELIITAGGENIPPVHVENLVKNELPFVSNAFLVGDKRKFLTMLITLKTQMNLDTGAPKDELTPDTITALKEFGAEYSKLSEIHAAGPCPKVLKAIQEGIDRANLKAISNAQKIQKFALLKEDFSVPGGELGPTLKVKRNIVAEKNKEIIEKFY</sequence>
<protein>
    <recommendedName>
        <fullName evidence="4">long-chain-fatty-acid--CoA ligase</fullName>
        <ecNumber evidence="4">6.2.1.3</ecNumber>
    </recommendedName>
</protein>
<keyword evidence="1 7" id="KW-0436">Ligase</keyword>
<dbReference type="EnsemblMetazoa" id="ADAC001106-RA">
    <property type="protein sequence ID" value="ADAC001106-PA"/>
    <property type="gene ID" value="ADAC001106"/>
</dbReference>
<accession>W5JUY2</accession>
<evidence type="ECO:0000313" key="9">
    <source>
        <dbReference type="Proteomes" id="UP000000673"/>
    </source>
</evidence>
<feature type="domain" description="AMP-dependent synthetase/ligase" evidence="6">
    <location>
        <begin position="309"/>
        <end position="591"/>
    </location>
</feature>
<evidence type="ECO:0000256" key="1">
    <source>
        <dbReference type="ARBA" id="ARBA00022598"/>
    </source>
</evidence>
<evidence type="ECO:0000256" key="5">
    <source>
        <dbReference type="SAM" id="MobiDB-lite"/>
    </source>
</evidence>
<reference evidence="7 9" key="1">
    <citation type="journal article" date="2010" name="BMC Genomics">
        <title>Combination of measures distinguishes pre-miRNAs from other stem-loops in the genome of the newly sequenced Anopheles darlingi.</title>
        <authorList>
            <person name="Mendes N.D."/>
            <person name="Freitas A.T."/>
            <person name="Vasconcelos A.T."/>
            <person name="Sagot M.F."/>
        </authorList>
    </citation>
    <scope>NUCLEOTIDE SEQUENCE</scope>
</reference>
<dbReference type="OMA" id="FNRPGPN"/>
<dbReference type="HOGENOM" id="CLU_000022_45_5_1"/>
<dbReference type="GO" id="GO:0016020">
    <property type="term" value="C:membrane"/>
    <property type="evidence" value="ECO:0007669"/>
    <property type="project" value="TreeGrafter"/>
</dbReference>
<dbReference type="InterPro" id="IPR042099">
    <property type="entry name" value="ANL_N_sf"/>
</dbReference>